<reference evidence="2" key="2">
    <citation type="submission" date="2021-01" db="UniProtKB">
        <authorList>
            <consortium name="EnsemblMetazoa"/>
        </authorList>
    </citation>
    <scope>IDENTIFICATION</scope>
</reference>
<feature type="region of interest" description="Disordered" evidence="1">
    <location>
        <begin position="91"/>
        <end position="132"/>
    </location>
</feature>
<evidence type="ECO:0000256" key="1">
    <source>
        <dbReference type="SAM" id="MobiDB-lite"/>
    </source>
</evidence>
<accession>A0A7M7SZU1</accession>
<sequence length="147" mass="16154">MLCIFSQIRKRFRDCGVDNSAAAALCYMVLNGASINLDNSKCRTPLYYIKNAELKKTLKKIAREKRAGGTSSWDDFGEDESIIVDDDDISVKRNDGLSGTDKGSPNRIRQDSAERESGAQYPAGNQKKTGKPTIEGLCIVRNQFVGG</sequence>
<evidence type="ECO:0000313" key="2">
    <source>
        <dbReference type="EnsemblMetazoa" id="XP_030843496"/>
    </source>
</evidence>
<reference evidence="3" key="1">
    <citation type="submission" date="2015-02" db="EMBL/GenBank/DDBJ databases">
        <title>Genome sequencing for Strongylocentrotus purpuratus.</title>
        <authorList>
            <person name="Murali S."/>
            <person name="Liu Y."/>
            <person name="Vee V."/>
            <person name="English A."/>
            <person name="Wang M."/>
            <person name="Skinner E."/>
            <person name="Han Y."/>
            <person name="Muzny D.M."/>
            <person name="Worley K.C."/>
            <person name="Gibbs R.A."/>
        </authorList>
    </citation>
    <scope>NUCLEOTIDE SEQUENCE</scope>
</reference>
<dbReference type="InParanoid" id="A0A7M7SZU1"/>
<proteinExistence type="predicted"/>
<dbReference type="Proteomes" id="UP000007110">
    <property type="component" value="Unassembled WGS sequence"/>
</dbReference>
<protein>
    <submittedName>
        <fullName evidence="2">Uncharacterized protein</fullName>
    </submittedName>
</protein>
<evidence type="ECO:0000313" key="3">
    <source>
        <dbReference type="Proteomes" id="UP000007110"/>
    </source>
</evidence>
<dbReference type="KEGG" id="spu:115924801"/>
<feature type="compositionally biased region" description="Basic and acidic residues" evidence="1">
    <location>
        <begin position="108"/>
        <end position="117"/>
    </location>
</feature>
<dbReference type="RefSeq" id="XP_030843496.1">
    <property type="nucleotide sequence ID" value="XM_030987636.1"/>
</dbReference>
<keyword evidence="3" id="KW-1185">Reference proteome</keyword>
<organism evidence="2 3">
    <name type="scientific">Strongylocentrotus purpuratus</name>
    <name type="common">Purple sea urchin</name>
    <dbReference type="NCBI Taxonomy" id="7668"/>
    <lineage>
        <taxon>Eukaryota</taxon>
        <taxon>Metazoa</taxon>
        <taxon>Echinodermata</taxon>
        <taxon>Eleutherozoa</taxon>
        <taxon>Echinozoa</taxon>
        <taxon>Echinoidea</taxon>
        <taxon>Euechinoidea</taxon>
        <taxon>Echinacea</taxon>
        <taxon>Camarodonta</taxon>
        <taxon>Echinidea</taxon>
        <taxon>Strongylocentrotidae</taxon>
        <taxon>Strongylocentrotus</taxon>
    </lineage>
</organism>
<dbReference type="EnsemblMetazoa" id="XM_030987636">
    <property type="protein sequence ID" value="XP_030843496"/>
    <property type="gene ID" value="LOC115924801"/>
</dbReference>
<dbReference type="GeneID" id="115924801"/>
<dbReference type="AlphaFoldDB" id="A0A7M7SZU1"/>
<name>A0A7M7SZU1_STRPU</name>